<accession>A0A135Z474</accession>
<dbReference type="EMBL" id="LSRC01000045">
    <property type="protein sequence ID" value="KXI16446.1"/>
    <property type="molecule type" value="Genomic_DNA"/>
</dbReference>
<evidence type="ECO:0000313" key="2">
    <source>
        <dbReference type="EMBL" id="KXI16446.1"/>
    </source>
</evidence>
<dbReference type="Proteomes" id="UP000070505">
    <property type="component" value="Unassembled WGS sequence"/>
</dbReference>
<protein>
    <submittedName>
        <fullName evidence="2">Uncharacterized protein</fullName>
    </submittedName>
</protein>
<proteinExistence type="predicted"/>
<name>A0A135Z474_GARVA</name>
<dbReference type="PATRIC" id="fig|2702.101.peg.1043"/>
<gene>
    <name evidence="2" type="ORF">HMPREF3230_01055</name>
</gene>
<evidence type="ECO:0000256" key="1">
    <source>
        <dbReference type="SAM" id="MobiDB-lite"/>
    </source>
</evidence>
<dbReference type="AlphaFoldDB" id="A0A135Z474"/>
<comment type="caution">
    <text evidence="2">The sequence shown here is derived from an EMBL/GenBank/DDBJ whole genome shotgun (WGS) entry which is preliminary data.</text>
</comment>
<feature type="compositionally biased region" description="Basic residues" evidence="1">
    <location>
        <begin position="35"/>
        <end position="48"/>
    </location>
</feature>
<sequence length="55" mass="6697">MACRTKRKTNKKTHRKIKIIKYKNRVISGYQLHTQKQKQKQTKQKRLQNKTTDVN</sequence>
<feature type="region of interest" description="Disordered" evidence="1">
    <location>
        <begin position="33"/>
        <end position="55"/>
    </location>
</feature>
<organism evidence="2 3">
    <name type="scientific">Gardnerella vaginalis</name>
    <dbReference type="NCBI Taxonomy" id="2702"/>
    <lineage>
        <taxon>Bacteria</taxon>
        <taxon>Bacillati</taxon>
        <taxon>Actinomycetota</taxon>
        <taxon>Actinomycetes</taxon>
        <taxon>Bifidobacteriales</taxon>
        <taxon>Bifidobacteriaceae</taxon>
        <taxon>Gardnerella</taxon>
    </lineage>
</organism>
<evidence type="ECO:0000313" key="3">
    <source>
        <dbReference type="Proteomes" id="UP000070505"/>
    </source>
</evidence>
<reference evidence="3" key="1">
    <citation type="submission" date="2016-02" db="EMBL/GenBank/DDBJ databases">
        <authorList>
            <person name="Mitreva M."/>
            <person name="Pepin K.H."/>
            <person name="Mihindukulasuriya K.A."/>
            <person name="Fulton R."/>
            <person name="Fronick C."/>
            <person name="O'Laughlin M."/>
            <person name="Miner T."/>
            <person name="Herter B."/>
            <person name="Rosa B.A."/>
            <person name="Cordes M."/>
            <person name="Tomlinson C."/>
            <person name="Wollam A."/>
            <person name="Palsikar V.B."/>
            <person name="Mardis E.R."/>
            <person name="Wilson R.K."/>
        </authorList>
    </citation>
    <scope>NUCLEOTIDE SEQUENCE [LARGE SCALE GENOMIC DNA]</scope>
    <source>
        <strain evidence="3">CMW7778B</strain>
    </source>
</reference>